<evidence type="ECO:0000313" key="5">
    <source>
        <dbReference type="Proteomes" id="UP000029734"/>
    </source>
</evidence>
<evidence type="ECO:0000259" key="3">
    <source>
        <dbReference type="Pfam" id="PF00857"/>
    </source>
</evidence>
<keyword evidence="2" id="KW-0378">Hydrolase</keyword>
<dbReference type="Pfam" id="PF00857">
    <property type="entry name" value="Isochorismatase"/>
    <property type="match status" value="1"/>
</dbReference>
<evidence type="ECO:0000313" key="4">
    <source>
        <dbReference type="EMBL" id="KGE17663.1"/>
    </source>
</evidence>
<dbReference type="InterPro" id="IPR050272">
    <property type="entry name" value="Isochorismatase-like_hydrls"/>
</dbReference>
<dbReference type="SUPFAM" id="SSF52499">
    <property type="entry name" value="Isochorismatase-like hydrolases"/>
    <property type="match status" value="1"/>
</dbReference>
<dbReference type="OrthoDB" id="9785724at2"/>
<evidence type="ECO:0000256" key="2">
    <source>
        <dbReference type="ARBA" id="ARBA00022801"/>
    </source>
</evidence>
<accession>A0A098M6K4</accession>
<comment type="caution">
    <text evidence="4">The sequence shown here is derived from an EMBL/GenBank/DDBJ whole genome shotgun (WGS) entry which is preliminary data.</text>
</comment>
<name>A0A098M6K4_9BACL</name>
<dbReference type="InterPro" id="IPR036380">
    <property type="entry name" value="Isochorismatase-like_sf"/>
</dbReference>
<comment type="similarity">
    <text evidence="1">Belongs to the isochorismatase family.</text>
</comment>
<dbReference type="AlphaFoldDB" id="A0A098M6K4"/>
<keyword evidence="5" id="KW-1185">Reference proteome</keyword>
<dbReference type="STRING" id="268407.PWYN_24120"/>
<sequence>MKFNQALLIIDAQQELMDGNQKESAVFNKDQLIQNINIVIKKAIEANVEVVFVRDLDVSEGKGTGFQVHTEIQMPTGATIFDKLATNSFHGTGLLKYLKDKKVEHVVIMGCKTQYCIDTAVRTATVSNLDVTLVGDGHSTTDNDVISAEQIIKHHNNTLHGHYNVEHFSMVRTSEEDLFHPTHDSYR</sequence>
<dbReference type="PANTHER" id="PTHR43540:SF14">
    <property type="entry name" value="ISOCHORISMATASE"/>
    <property type="match status" value="1"/>
</dbReference>
<dbReference type="eggNOG" id="COG1335">
    <property type="taxonomic scope" value="Bacteria"/>
</dbReference>
<organism evidence="4 5">
    <name type="scientific">Paenibacillus wynnii</name>
    <dbReference type="NCBI Taxonomy" id="268407"/>
    <lineage>
        <taxon>Bacteria</taxon>
        <taxon>Bacillati</taxon>
        <taxon>Bacillota</taxon>
        <taxon>Bacilli</taxon>
        <taxon>Bacillales</taxon>
        <taxon>Paenibacillaceae</taxon>
        <taxon>Paenibacillus</taxon>
    </lineage>
</organism>
<dbReference type="EMBL" id="JQCR01000003">
    <property type="protein sequence ID" value="KGE17663.1"/>
    <property type="molecule type" value="Genomic_DNA"/>
</dbReference>
<dbReference type="Proteomes" id="UP000029734">
    <property type="component" value="Unassembled WGS sequence"/>
</dbReference>
<dbReference type="GO" id="GO:0016787">
    <property type="term" value="F:hydrolase activity"/>
    <property type="evidence" value="ECO:0007669"/>
    <property type="project" value="UniProtKB-KW"/>
</dbReference>
<reference evidence="4 5" key="2">
    <citation type="submission" date="2014-10" db="EMBL/GenBank/DDBJ databases">
        <title>Comparative genomics of the Paenibacillus odorifer group.</title>
        <authorList>
            <person name="Tsai Y.-C."/>
            <person name="Martin N."/>
            <person name="Korlach J."/>
            <person name="Wiedmann M."/>
        </authorList>
    </citation>
    <scope>NUCLEOTIDE SEQUENCE [LARGE SCALE GENOMIC DNA]</scope>
    <source>
        <strain evidence="4 5">DSM 18334</strain>
    </source>
</reference>
<dbReference type="RefSeq" id="WP_036656802.1">
    <property type="nucleotide sequence ID" value="NZ_JQCR01000003.1"/>
</dbReference>
<evidence type="ECO:0000256" key="1">
    <source>
        <dbReference type="ARBA" id="ARBA00006336"/>
    </source>
</evidence>
<dbReference type="Gene3D" id="3.40.50.850">
    <property type="entry name" value="Isochorismatase-like"/>
    <property type="match status" value="1"/>
</dbReference>
<proteinExistence type="inferred from homology"/>
<dbReference type="InterPro" id="IPR000868">
    <property type="entry name" value="Isochorismatase-like_dom"/>
</dbReference>
<dbReference type="PANTHER" id="PTHR43540">
    <property type="entry name" value="PEROXYUREIDOACRYLATE/UREIDOACRYLATE AMIDOHYDROLASE-RELATED"/>
    <property type="match status" value="1"/>
</dbReference>
<reference evidence="4 5" key="1">
    <citation type="submission" date="2014-08" db="EMBL/GenBank/DDBJ databases">
        <authorList>
            <person name="den Bakker H.C."/>
        </authorList>
    </citation>
    <scope>NUCLEOTIDE SEQUENCE [LARGE SCALE GENOMIC DNA]</scope>
    <source>
        <strain evidence="4 5">DSM 18334</strain>
    </source>
</reference>
<protein>
    <submittedName>
        <fullName evidence="4">Isochorismatase</fullName>
    </submittedName>
</protein>
<dbReference type="CDD" id="cd01014">
    <property type="entry name" value="nicotinamidase_related"/>
    <property type="match status" value="1"/>
</dbReference>
<gene>
    <name evidence="4" type="ORF">PWYN_24120</name>
</gene>
<feature type="domain" description="Isochorismatase-like" evidence="3">
    <location>
        <begin position="6"/>
        <end position="144"/>
    </location>
</feature>